<evidence type="ECO:0000256" key="5">
    <source>
        <dbReference type="ARBA" id="ARBA00063045"/>
    </source>
</evidence>
<evidence type="ECO:0000259" key="7">
    <source>
        <dbReference type="PROSITE" id="PS50090"/>
    </source>
</evidence>
<dbReference type="GO" id="GO:1902584">
    <property type="term" value="P:positive regulation of response to water deprivation"/>
    <property type="evidence" value="ECO:0007669"/>
    <property type="project" value="UniProtKB-ARBA"/>
</dbReference>
<proteinExistence type="predicted"/>
<dbReference type="Pfam" id="PF00249">
    <property type="entry name" value="Myb_DNA-binding"/>
    <property type="match status" value="2"/>
</dbReference>
<name>A0AAW1HGH8_SAPOF</name>
<feature type="domain" description="Myb-like" evidence="7">
    <location>
        <begin position="58"/>
        <end position="108"/>
    </location>
</feature>
<keyword evidence="3" id="KW-0238">DNA-binding</keyword>
<evidence type="ECO:0000313" key="9">
    <source>
        <dbReference type="EMBL" id="KAK9675827.1"/>
    </source>
</evidence>
<dbReference type="GO" id="GO:0050891">
    <property type="term" value="P:multicellular organismal-level water homeostasis"/>
    <property type="evidence" value="ECO:0007669"/>
    <property type="project" value="UniProtKB-ARBA"/>
</dbReference>
<gene>
    <name evidence="9" type="ORF">RND81_11G034200</name>
</gene>
<sequence length="397" mass="45001">MMKQQTKERRIVTWSQEEDDILKDQISIHGTENWTIIASMFKDKTTRQCRRRWYTYVNCDSKKGGWSPEEDVLLCEAQKIFGNRWTEIAKVVSGRTDNAVKNRFSTLCKKKRKREALTNENRHKRVLVDNESCSSLKKSRRSRIPSCVENIVSRQLRVPFAVLSQDDDSNAENLLVSTTVDGVINVSQKWEGAYFRKDDSKESHKNALTVLRKYFDENKASDELKCKITDVNMEIDEFKILTEDLITDKEGIQQHPRYWHWPLDTVYRVGACRQPDTHGSSSSSECSTESMSVSHAAADQMEQSQPEKCTSSEEIGTSAQSLQVGNSGCIDVTAETNSPTQVTPIFRSLATTVPSPQFSESERHFLLKTLGIDSPAHNSSSNPSQPPPCRKALLQGL</sequence>
<dbReference type="GO" id="GO:0010235">
    <property type="term" value="P:guard mother cell cytokinesis"/>
    <property type="evidence" value="ECO:0007669"/>
    <property type="project" value="UniProtKB-ARBA"/>
</dbReference>
<dbReference type="SMART" id="SM00717">
    <property type="entry name" value="SANT"/>
    <property type="match status" value="2"/>
</dbReference>
<dbReference type="GO" id="GO:0005634">
    <property type="term" value="C:nucleus"/>
    <property type="evidence" value="ECO:0007669"/>
    <property type="project" value="UniProtKB-SubCell"/>
</dbReference>
<feature type="compositionally biased region" description="Low complexity" evidence="6">
    <location>
        <begin position="374"/>
        <end position="383"/>
    </location>
</feature>
<dbReference type="Gene3D" id="1.10.10.60">
    <property type="entry name" value="Homeodomain-like"/>
    <property type="match status" value="2"/>
</dbReference>
<feature type="domain" description="HTH myb-type" evidence="8">
    <location>
        <begin position="6"/>
        <end position="61"/>
    </location>
</feature>
<feature type="region of interest" description="Disordered" evidence="6">
    <location>
        <begin position="274"/>
        <end position="317"/>
    </location>
</feature>
<evidence type="ECO:0000256" key="1">
    <source>
        <dbReference type="ARBA" id="ARBA00004123"/>
    </source>
</evidence>
<dbReference type="GO" id="GO:0009554">
    <property type="term" value="P:megasporogenesis"/>
    <property type="evidence" value="ECO:0007669"/>
    <property type="project" value="UniProtKB-ARBA"/>
</dbReference>
<dbReference type="GO" id="GO:0010052">
    <property type="term" value="P:guard cell differentiation"/>
    <property type="evidence" value="ECO:0007669"/>
    <property type="project" value="UniProtKB-ARBA"/>
</dbReference>
<dbReference type="PROSITE" id="PS50090">
    <property type="entry name" value="MYB_LIKE"/>
    <property type="match status" value="2"/>
</dbReference>
<feature type="compositionally biased region" description="Polar residues" evidence="6">
    <location>
        <begin position="301"/>
        <end position="317"/>
    </location>
</feature>
<feature type="domain" description="HTH myb-type" evidence="8">
    <location>
        <begin position="62"/>
        <end position="112"/>
    </location>
</feature>
<feature type="compositionally biased region" description="Low complexity" evidence="6">
    <location>
        <begin position="280"/>
        <end position="294"/>
    </location>
</feature>
<evidence type="ECO:0000256" key="4">
    <source>
        <dbReference type="ARBA" id="ARBA00023242"/>
    </source>
</evidence>
<dbReference type="InterPro" id="IPR009057">
    <property type="entry name" value="Homeodomain-like_sf"/>
</dbReference>
<dbReference type="GO" id="GO:0048364">
    <property type="term" value="P:root development"/>
    <property type="evidence" value="ECO:0007669"/>
    <property type="project" value="UniProtKB-ARBA"/>
</dbReference>
<dbReference type="CDD" id="cd00167">
    <property type="entry name" value="SANT"/>
    <property type="match status" value="2"/>
</dbReference>
<reference evidence="9" key="1">
    <citation type="submission" date="2024-03" db="EMBL/GenBank/DDBJ databases">
        <title>WGS assembly of Saponaria officinalis var. Norfolk2.</title>
        <authorList>
            <person name="Jenkins J."/>
            <person name="Shu S."/>
            <person name="Grimwood J."/>
            <person name="Barry K."/>
            <person name="Goodstein D."/>
            <person name="Schmutz J."/>
            <person name="Leebens-Mack J."/>
            <person name="Osbourn A."/>
        </authorList>
    </citation>
    <scope>NUCLEOTIDE SEQUENCE [LARGE SCALE GENOMIC DNA]</scope>
    <source>
        <strain evidence="9">JIC</strain>
    </source>
</reference>
<dbReference type="FunFam" id="1.10.10.60:FF:000355">
    <property type="entry name" value="Transcription factor MYB124"/>
    <property type="match status" value="1"/>
</dbReference>
<dbReference type="GO" id="GO:0009725">
    <property type="term" value="P:response to hormone"/>
    <property type="evidence" value="ECO:0007669"/>
    <property type="project" value="UniProtKB-ARBA"/>
</dbReference>
<evidence type="ECO:0000256" key="2">
    <source>
        <dbReference type="ARBA" id="ARBA00022737"/>
    </source>
</evidence>
<dbReference type="GO" id="GO:0032875">
    <property type="term" value="P:regulation of DNA endoreduplication"/>
    <property type="evidence" value="ECO:0007669"/>
    <property type="project" value="UniProtKB-ARBA"/>
</dbReference>
<dbReference type="GO" id="GO:0009629">
    <property type="term" value="P:response to gravity"/>
    <property type="evidence" value="ECO:0007669"/>
    <property type="project" value="UniProtKB-ARBA"/>
</dbReference>
<dbReference type="GO" id="GO:0010444">
    <property type="term" value="P:guard mother cell differentiation"/>
    <property type="evidence" value="ECO:0007669"/>
    <property type="project" value="UniProtKB-ARBA"/>
</dbReference>
<dbReference type="GO" id="GO:0000981">
    <property type="term" value="F:DNA-binding transcription factor activity, RNA polymerase II-specific"/>
    <property type="evidence" value="ECO:0007669"/>
    <property type="project" value="TreeGrafter"/>
</dbReference>
<dbReference type="InterPro" id="IPR017930">
    <property type="entry name" value="Myb_dom"/>
</dbReference>
<dbReference type="GO" id="GO:0010376">
    <property type="term" value="P:stomatal complex formation"/>
    <property type="evidence" value="ECO:0007669"/>
    <property type="project" value="UniProtKB-ARBA"/>
</dbReference>
<dbReference type="InterPro" id="IPR050560">
    <property type="entry name" value="MYB_TF"/>
</dbReference>
<dbReference type="GO" id="GO:0000978">
    <property type="term" value="F:RNA polymerase II cis-regulatory region sequence-specific DNA binding"/>
    <property type="evidence" value="ECO:0007669"/>
    <property type="project" value="TreeGrafter"/>
</dbReference>
<evidence type="ECO:0000256" key="3">
    <source>
        <dbReference type="ARBA" id="ARBA00023125"/>
    </source>
</evidence>
<comment type="subcellular location">
    <subcellularLocation>
        <location evidence="1">Nucleus</location>
    </subcellularLocation>
</comment>
<dbReference type="EMBL" id="JBDFQZ010000011">
    <property type="protein sequence ID" value="KAK9675827.1"/>
    <property type="molecule type" value="Genomic_DNA"/>
</dbReference>
<protein>
    <submittedName>
        <fullName evidence="9">Uncharacterized protein</fullName>
    </submittedName>
</protein>
<dbReference type="GO" id="GO:1901002">
    <property type="term" value="P:positive regulation of response to salt stress"/>
    <property type="evidence" value="ECO:0007669"/>
    <property type="project" value="UniProtKB-ARBA"/>
</dbReference>
<organism evidence="9 10">
    <name type="scientific">Saponaria officinalis</name>
    <name type="common">Common soapwort</name>
    <name type="synonym">Lychnis saponaria</name>
    <dbReference type="NCBI Taxonomy" id="3572"/>
    <lineage>
        <taxon>Eukaryota</taxon>
        <taxon>Viridiplantae</taxon>
        <taxon>Streptophyta</taxon>
        <taxon>Embryophyta</taxon>
        <taxon>Tracheophyta</taxon>
        <taxon>Spermatophyta</taxon>
        <taxon>Magnoliopsida</taxon>
        <taxon>eudicotyledons</taxon>
        <taxon>Gunneridae</taxon>
        <taxon>Pentapetalae</taxon>
        <taxon>Caryophyllales</taxon>
        <taxon>Caryophyllaceae</taxon>
        <taxon>Caryophylleae</taxon>
        <taxon>Saponaria</taxon>
    </lineage>
</organism>
<dbReference type="AlphaFoldDB" id="A0AAW1HGH8"/>
<dbReference type="GO" id="GO:0033993">
    <property type="term" value="P:response to lipid"/>
    <property type="evidence" value="ECO:0007669"/>
    <property type="project" value="UniProtKB-ARBA"/>
</dbReference>
<dbReference type="PROSITE" id="PS51294">
    <property type="entry name" value="HTH_MYB"/>
    <property type="match status" value="2"/>
</dbReference>
<evidence type="ECO:0000259" key="8">
    <source>
        <dbReference type="PROSITE" id="PS51294"/>
    </source>
</evidence>
<feature type="domain" description="Myb-like" evidence="7">
    <location>
        <begin position="6"/>
        <end position="57"/>
    </location>
</feature>
<comment type="caution">
    <text evidence="9">The sequence shown here is derived from an EMBL/GenBank/DDBJ whole genome shotgun (WGS) entry which is preliminary data.</text>
</comment>
<dbReference type="GO" id="GO:2000037">
    <property type="term" value="P:regulation of stomatal complex patterning"/>
    <property type="evidence" value="ECO:0007669"/>
    <property type="project" value="UniProtKB-ARBA"/>
</dbReference>
<dbReference type="SUPFAM" id="SSF46689">
    <property type="entry name" value="Homeodomain-like"/>
    <property type="match status" value="1"/>
</dbReference>
<dbReference type="GO" id="GO:1901333">
    <property type="term" value="P:positive regulation of lateral root development"/>
    <property type="evidence" value="ECO:0007669"/>
    <property type="project" value="UniProtKB-ARBA"/>
</dbReference>
<dbReference type="Proteomes" id="UP001443914">
    <property type="component" value="Unassembled WGS sequence"/>
</dbReference>
<dbReference type="PANTHER" id="PTHR45614:SF76">
    <property type="entry name" value="TRANSCRIPTION FACTOR MYB124"/>
    <property type="match status" value="1"/>
</dbReference>
<comment type="subunit">
    <text evidence="5">Interacts with RBR1.</text>
</comment>
<dbReference type="PANTHER" id="PTHR45614">
    <property type="entry name" value="MYB PROTEIN-RELATED"/>
    <property type="match status" value="1"/>
</dbReference>
<evidence type="ECO:0000313" key="10">
    <source>
        <dbReference type="Proteomes" id="UP001443914"/>
    </source>
</evidence>
<evidence type="ECO:0000256" key="6">
    <source>
        <dbReference type="SAM" id="MobiDB-lite"/>
    </source>
</evidence>
<dbReference type="GO" id="GO:1902806">
    <property type="term" value="P:regulation of cell cycle G1/S phase transition"/>
    <property type="evidence" value="ECO:0007669"/>
    <property type="project" value="UniProtKB-ARBA"/>
</dbReference>
<feature type="region of interest" description="Disordered" evidence="6">
    <location>
        <begin position="372"/>
        <end position="397"/>
    </location>
</feature>
<keyword evidence="2" id="KW-0677">Repeat</keyword>
<keyword evidence="10" id="KW-1185">Reference proteome</keyword>
<accession>A0AAW1HGH8</accession>
<keyword evidence="4" id="KW-0539">Nucleus</keyword>
<dbReference type="InterPro" id="IPR001005">
    <property type="entry name" value="SANT/Myb"/>
</dbReference>